<organism evidence="7 8">
    <name type="scientific">Lutispora saccharofermentans</name>
    <dbReference type="NCBI Taxonomy" id="3024236"/>
    <lineage>
        <taxon>Bacteria</taxon>
        <taxon>Bacillati</taxon>
        <taxon>Bacillota</taxon>
        <taxon>Clostridia</taxon>
        <taxon>Lutisporales</taxon>
        <taxon>Lutisporaceae</taxon>
        <taxon>Lutispora</taxon>
    </lineage>
</organism>
<accession>A0ABT1NJ85</accession>
<dbReference type="EMBL" id="JAJEKE010000020">
    <property type="protein sequence ID" value="MCQ1531251.1"/>
    <property type="molecule type" value="Genomic_DNA"/>
</dbReference>
<comment type="caution">
    <text evidence="7">The sequence shown here is derived from an EMBL/GenBank/DDBJ whole genome shotgun (WGS) entry which is preliminary data.</text>
</comment>
<gene>
    <name evidence="7" type="ORF">LJD61_17125</name>
</gene>
<evidence type="ECO:0000313" key="7">
    <source>
        <dbReference type="EMBL" id="MCQ1531251.1"/>
    </source>
</evidence>
<name>A0ABT1NJ85_9FIRM</name>
<reference evidence="7 8" key="1">
    <citation type="submission" date="2021-10" db="EMBL/GenBank/DDBJ databases">
        <title>Lutispora strain m25 sp. nov., a thermophilic, non-spore-forming bacterium isolated from a lab-scale methanogenic bioreactor digesting anaerobic sludge.</title>
        <authorList>
            <person name="El Houari A."/>
            <person name="Mcdonald J."/>
        </authorList>
    </citation>
    <scope>NUCLEOTIDE SEQUENCE [LARGE SCALE GENOMIC DNA]</scope>
    <source>
        <strain evidence="8">m25</strain>
    </source>
</reference>
<dbReference type="PANTHER" id="PTHR43649:SF33">
    <property type="entry name" value="POLYGALACTURONAN_RHAMNOGALACTURONAN-BINDING PROTEIN YTCQ"/>
    <property type="match status" value="1"/>
</dbReference>
<dbReference type="InterPro" id="IPR050490">
    <property type="entry name" value="Bact_solute-bd_prot1"/>
</dbReference>
<evidence type="ECO:0000313" key="8">
    <source>
        <dbReference type="Proteomes" id="UP001651880"/>
    </source>
</evidence>
<protein>
    <submittedName>
        <fullName evidence="7">Extracellular solute-binding protein</fullName>
    </submittedName>
</protein>
<evidence type="ECO:0000256" key="4">
    <source>
        <dbReference type="ARBA" id="ARBA00023139"/>
    </source>
</evidence>
<dbReference type="SUPFAM" id="SSF53850">
    <property type="entry name" value="Periplasmic binding protein-like II"/>
    <property type="match status" value="1"/>
</dbReference>
<keyword evidence="4" id="KW-0564">Palmitate</keyword>
<sequence length="714" mass="82454">MKQIILFILLISLIFTAACGTNPAKGTDKEQEQFAYEAKEIYSVNGGKGISSIAMRNNGDLAVYNYYEKKIYVFDKKGSKTGEAEVGENWDGVLAFGKDNKLYALLQYREKNENNENILLKRKLQVYDTQGNAIESQSGIVEIKGESKYLTGETIDKIEIDSKGNIYCLKVSEEVEVLDTKLKNVTTRQGKKFLDIDIDEEDSIIGLCYDSGSEVYIEKISSKDHRSIWKKEHDSNEAAKSIHYNAAGKTLYGLNEKGIFKYDDKGNIKGYIADITQLSGLENMYRFIVDEEEKIYAFGKDGSQSKLLAYAKTEKKEQEEIDKKEILLYSYYPRDDYIHQNMINVIRKFEEKHPEIKIKFEAHDNLQQINTELLTGKGPDILCGIYPAMGYITKGVFLDLNQMINADNEFNKEDYNEAVIEGSKYEDSLYIMPIIYTKQFYIGNKKLLDDKKIAIDMEWTWRDFYEIMEKVKQKGIYAAPTYPEEFILSEMIKDGMDYYIDWGNKEARFDSKEFIETLKLLMAIRSGNFEHPEAKPFPKNGRNLELIQNNTLFYPDFRSGSYEFTYVLSPYSDILLLPRPKPEYGGSKSFLAYNAGINSNSKYKDEAWKYIKYLLSEDIQFYIGENDIPVNKRANERVLEIQLEPMKKSGFDADANLQAFKDINGSLNKNEALRVPDELFNTIWEEIKTYLSEDKGLEETVKTIQNKVELYLNE</sequence>
<keyword evidence="3" id="KW-0472">Membrane</keyword>
<evidence type="ECO:0000256" key="2">
    <source>
        <dbReference type="ARBA" id="ARBA00022729"/>
    </source>
</evidence>
<evidence type="ECO:0000256" key="5">
    <source>
        <dbReference type="ARBA" id="ARBA00023288"/>
    </source>
</evidence>
<dbReference type="PANTHER" id="PTHR43649">
    <property type="entry name" value="ARABINOSE-BINDING PROTEIN-RELATED"/>
    <property type="match status" value="1"/>
</dbReference>
<dbReference type="PROSITE" id="PS51257">
    <property type="entry name" value="PROKAR_LIPOPROTEIN"/>
    <property type="match status" value="1"/>
</dbReference>
<dbReference type="Gene3D" id="3.40.190.10">
    <property type="entry name" value="Periplasmic binding protein-like II"/>
    <property type="match status" value="1"/>
</dbReference>
<keyword evidence="1" id="KW-1003">Cell membrane</keyword>
<feature type="signal peptide" evidence="6">
    <location>
        <begin position="1"/>
        <end position="17"/>
    </location>
</feature>
<dbReference type="InterPro" id="IPR006059">
    <property type="entry name" value="SBP"/>
</dbReference>
<evidence type="ECO:0000256" key="1">
    <source>
        <dbReference type="ARBA" id="ARBA00022475"/>
    </source>
</evidence>
<dbReference type="Proteomes" id="UP001651880">
    <property type="component" value="Unassembled WGS sequence"/>
</dbReference>
<dbReference type="RefSeq" id="WP_255228779.1">
    <property type="nucleotide sequence ID" value="NZ_JAJEKE010000020.1"/>
</dbReference>
<keyword evidence="5" id="KW-0449">Lipoprotein</keyword>
<keyword evidence="2 6" id="KW-0732">Signal</keyword>
<evidence type="ECO:0000256" key="6">
    <source>
        <dbReference type="SAM" id="SignalP"/>
    </source>
</evidence>
<keyword evidence="8" id="KW-1185">Reference proteome</keyword>
<feature type="chain" id="PRO_5046388501" evidence="6">
    <location>
        <begin position="18"/>
        <end position="714"/>
    </location>
</feature>
<dbReference type="Pfam" id="PF01547">
    <property type="entry name" value="SBP_bac_1"/>
    <property type="match status" value="1"/>
</dbReference>
<proteinExistence type="predicted"/>
<dbReference type="SUPFAM" id="SSF101898">
    <property type="entry name" value="NHL repeat"/>
    <property type="match status" value="1"/>
</dbReference>
<evidence type="ECO:0000256" key="3">
    <source>
        <dbReference type="ARBA" id="ARBA00023136"/>
    </source>
</evidence>